<comment type="caution">
    <text evidence="2">The sequence shown here is derived from an EMBL/GenBank/DDBJ whole genome shotgun (WGS) entry which is preliminary data.</text>
</comment>
<proteinExistence type="predicted"/>
<keyword evidence="1" id="KW-0812">Transmembrane</keyword>
<sequence>MISIAILASLESAYILEWMGAFLAFYGLSTITGTRTSITLSTLVLVAGSLGDIVLLDGLTPLTWTLTNYMVFIHSAAGTLTNHIITNN</sequence>
<protein>
    <submittedName>
        <fullName evidence="2">Uncharacterized protein</fullName>
    </submittedName>
</protein>
<gene>
    <name evidence="2" type="ORF">S01H4_39484</name>
</gene>
<feature type="transmembrane region" description="Helical" evidence="1">
    <location>
        <begin position="6"/>
        <end position="26"/>
    </location>
</feature>
<keyword evidence="1" id="KW-1133">Transmembrane helix</keyword>
<dbReference type="EMBL" id="BART01021390">
    <property type="protein sequence ID" value="GAG99705.1"/>
    <property type="molecule type" value="Genomic_DNA"/>
</dbReference>
<organism evidence="2">
    <name type="scientific">marine sediment metagenome</name>
    <dbReference type="NCBI Taxonomy" id="412755"/>
    <lineage>
        <taxon>unclassified sequences</taxon>
        <taxon>metagenomes</taxon>
        <taxon>ecological metagenomes</taxon>
    </lineage>
</organism>
<dbReference type="AlphaFoldDB" id="X1BXE7"/>
<accession>X1BXE7</accession>
<feature type="transmembrane region" description="Helical" evidence="1">
    <location>
        <begin position="38"/>
        <end position="56"/>
    </location>
</feature>
<evidence type="ECO:0000313" key="2">
    <source>
        <dbReference type="EMBL" id="GAG99705.1"/>
    </source>
</evidence>
<keyword evidence="1" id="KW-0472">Membrane</keyword>
<reference evidence="2" key="1">
    <citation type="journal article" date="2014" name="Front. Microbiol.">
        <title>High frequency of phylogenetically diverse reductive dehalogenase-homologous genes in deep subseafloor sedimentary metagenomes.</title>
        <authorList>
            <person name="Kawai M."/>
            <person name="Futagami T."/>
            <person name="Toyoda A."/>
            <person name="Takaki Y."/>
            <person name="Nishi S."/>
            <person name="Hori S."/>
            <person name="Arai W."/>
            <person name="Tsubouchi T."/>
            <person name="Morono Y."/>
            <person name="Uchiyama I."/>
            <person name="Ito T."/>
            <person name="Fujiyama A."/>
            <person name="Inagaki F."/>
            <person name="Takami H."/>
        </authorList>
    </citation>
    <scope>NUCLEOTIDE SEQUENCE</scope>
    <source>
        <strain evidence="2">Expedition CK06-06</strain>
    </source>
</reference>
<evidence type="ECO:0000256" key="1">
    <source>
        <dbReference type="SAM" id="Phobius"/>
    </source>
</evidence>
<name>X1BXE7_9ZZZZ</name>